<feature type="region of interest" description="Disordered" evidence="1">
    <location>
        <begin position="39"/>
        <end position="81"/>
    </location>
</feature>
<protein>
    <submittedName>
        <fullName evidence="2">Uncharacterized protein</fullName>
    </submittedName>
</protein>
<name>A0A843VG53_COLES</name>
<comment type="caution">
    <text evidence="2">The sequence shown here is derived from an EMBL/GenBank/DDBJ whole genome shotgun (WGS) entry which is preliminary data.</text>
</comment>
<evidence type="ECO:0000256" key="1">
    <source>
        <dbReference type="SAM" id="MobiDB-lite"/>
    </source>
</evidence>
<evidence type="ECO:0000313" key="3">
    <source>
        <dbReference type="Proteomes" id="UP000652761"/>
    </source>
</evidence>
<dbReference type="AlphaFoldDB" id="A0A843VG53"/>
<evidence type="ECO:0000313" key="2">
    <source>
        <dbReference type="EMBL" id="MQL97662.1"/>
    </source>
</evidence>
<dbReference type="EMBL" id="NMUH01002081">
    <property type="protein sequence ID" value="MQL97662.1"/>
    <property type="molecule type" value="Genomic_DNA"/>
</dbReference>
<gene>
    <name evidence="2" type="ORF">Taro_030354</name>
</gene>
<dbReference type="Proteomes" id="UP000652761">
    <property type="component" value="Unassembled WGS sequence"/>
</dbReference>
<proteinExistence type="predicted"/>
<keyword evidence="3" id="KW-1185">Reference proteome</keyword>
<reference evidence="2" key="1">
    <citation type="submission" date="2017-07" db="EMBL/GenBank/DDBJ databases">
        <title>Taro Niue Genome Assembly and Annotation.</title>
        <authorList>
            <person name="Atibalentja N."/>
            <person name="Keating K."/>
            <person name="Fields C.J."/>
        </authorList>
    </citation>
    <scope>NUCLEOTIDE SEQUENCE</scope>
    <source>
        <strain evidence="2">Niue_2</strain>
        <tissue evidence="2">Leaf</tissue>
    </source>
</reference>
<organism evidence="2 3">
    <name type="scientific">Colocasia esculenta</name>
    <name type="common">Wild taro</name>
    <name type="synonym">Arum esculentum</name>
    <dbReference type="NCBI Taxonomy" id="4460"/>
    <lineage>
        <taxon>Eukaryota</taxon>
        <taxon>Viridiplantae</taxon>
        <taxon>Streptophyta</taxon>
        <taxon>Embryophyta</taxon>
        <taxon>Tracheophyta</taxon>
        <taxon>Spermatophyta</taxon>
        <taxon>Magnoliopsida</taxon>
        <taxon>Liliopsida</taxon>
        <taxon>Araceae</taxon>
        <taxon>Aroideae</taxon>
        <taxon>Colocasieae</taxon>
        <taxon>Colocasia</taxon>
    </lineage>
</organism>
<sequence length="81" mass="9017">MYKHNITGETLIGKSYKPQLSHNCANTRAHLELVKPRPRVTNSRATASVKARVKPQLKQAKHVRKNDVTTTTTGANRARVA</sequence>
<accession>A0A843VG53</accession>
<feature type="compositionally biased region" description="Basic residues" evidence="1">
    <location>
        <begin position="51"/>
        <end position="64"/>
    </location>
</feature>